<dbReference type="EMBL" id="HBNS01044338">
    <property type="protein sequence ID" value="CAE4644062.1"/>
    <property type="molecule type" value="Transcribed_RNA"/>
</dbReference>
<dbReference type="EMBL" id="HBNS01044335">
    <property type="protein sequence ID" value="CAE4644058.1"/>
    <property type="molecule type" value="Transcribed_RNA"/>
</dbReference>
<evidence type="ECO:0000313" key="3">
    <source>
        <dbReference type="EMBL" id="CAE4644062.1"/>
    </source>
</evidence>
<proteinExistence type="predicted"/>
<protein>
    <submittedName>
        <fullName evidence="2">Uncharacterized protein</fullName>
    </submittedName>
</protein>
<dbReference type="AlphaFoldDB" id="A0A6V2LW82"/>
<evidence type="ECO:0000313" key="2">
    <source>
        <dbReference type="EMBL" id="CAE4644058.1"/>
    </source>
</evidence>
<sequence>MPKTRYSTQRATSSMSASKKQKTTPSLYELLCVRSKYEVDEAAVIQAAQQKLDDDDRICPYWYHSRIKSSFLSRALELGLGIDVIKALISPVAIRQKDLDNGTALHRACQGEASSEVLTTVLDAWPDAAKHLDNDRKAPLHYLCQNRYASFETLTVVFDASPDAVFVNNYYSRTPFYWICQNRYASMDMVHKVLDQWLILEHNRSSHAVDSFISEVENQSQEDLRGDIKEPLHYLSSLFKGNNNQNYPYLNDMMTYFINANLWNGVWLVIKTHPSIVKTMELQTTIKADFLFTAKEYLYLPTMMILIKNEPELLEGV</sequence>
<dbReference type="Gene3D" id="1.25.40.20">
    <property type="entry name" value="Ankyrin repeat-containing domain"/>
    <property type="match status" value="1"/>
</dbReference>
<organism evidence="2">
    <name type="scientific">Ditylum brightwellii</name>
    <dbReference type="NCBI Taxonomy" id="49249"/>
    <lineage>
        <taxon>Eukaryota</taxon>
        <taxon>Sar</taxon>
        <taxon>Stramenopiles</taxon>
        <taxon>Ochrophyta</taxon>
        <taxon>Bacillariophyta</taxon>
        <taxon>Mediophyceae</taxon>
        <taxon>Lithodesmiophycidae</taxon>
        <taxon>Lithodesmiales</taxon>
        <taxon>Lithodesmiaceae</taxon>
        <taxon>Ditylum</taxon>
    </lineage>
</organism>
<dbReference type="SUPFAM" id="SSF48403">
    <property type="entry name" value="Ankyrin repeat"/>
    <property type="match status" value="1"/>
</dbReference>
<accession>A0A6V2LW82</accession>
<reference evidence="2" key="1">
    <citation type="submission" date="2021-01" db="EMBL/GenBank/DDBJ databases">
        <authorList>
            <person name="Corre E."/>
            <person name="Pelletier E."/>
            <person name="Niang G."/>
            <person name="Scheremetjew M."/>
            <person name="Finn R."/>
            <person name="Kale V."/>
            <person name="Holt S."/>
            <person name="Cochrane G."/>
            <person name="Meng A."/>
            <person name="Brown T."/>
            <person name="Cohen L."/>
        </authorList>
    </citation>
    <scope>NUCLEOTIDE SEQUENCE</scope>
    <source>
        <strain evidence="2">GSO104</strain>
    </source>
</reference>
<gene>
    <name evidence="2" type="ORF">DBRI00130_LOCUS34361</name>
    <name evidence="3" type="ORF">DBRI00130_LOCUS34364</name>
</gene>
<feature type="region of interest" description="Disordered" evidence="1">
    <location>
        <begin position="1"/>
        <end position="20"/>
    </location>
</feature>
<name>A0A6V2LW82_9STRA</name>
<dbReference type="InterPro" id="IPR036770">
    <property type="entry name" value="Ankyrin_rpt-contain_sf"/>
</dbReference>
<evidence type="ECO:0000256" key="1">
    <source>
        <dbReference type="SAM" id="MobiDB-lite"/>
    </source>
</evidence>